<dbReference type="Proteomes" id="UP000076871">
    <property type="component" value="Unassembled WGS sequence"/>
</dbReference>
<name>A0A165DSN9_9APHY</name>
<evidence type="ECO:0000313" key="2">
    <source>
        <dbReference type="Proteomes" id="UP000076871"/>
    </source>
</evidence>
<protein>
    <submittedName>
        <fullName evidence="1">Uncharacterized protein</fullName>
    </submittedName>
</protein>
<sequence length="185" mass="20504">MSSTLETSFEASKQAANKELQARAVELSAEETNIADARIRFEAERLLDFYEELTDSSTRSIVPVMVQNFLRHEDECSRTTSEALRLACLHANENADITQCNALLGRIDALRQEADDLEVSILSIVDADTSEACAKENCSVSPSLRGLLSVIHENGVNLIYARSLVQCSKDSLRIALRNWNTELLA</sequence>
<keyword evidence="2" id="KW-1185">Reference proteome</keyword>
<dbReference type="RefSeq" id="XP_040763290.1">
    <property type="nucleotide sequence ID" value="XM_040904569.1"/>
</dbReference>
<dbReference type="EMBL" id="KV427629">
    <property type="protein sequence ID" value="KZT05550.1"/>
    <property type="molecule type" value="Genomic_DNA"/>
</dbReference>
<evidence type="ECO:0000313" key="1">
    <source>
        <dbReference type="EMBL" id="KZT05550.1"/>
    </source>
</evidence>
<gene>
    <name evidence="1" type="ORF">LAESUDRAFT_655664</name>
</gene>
<accession>A0A165DSN9</accession>
<dbReference type="InParanoid" id="A0A165DSN9"/>
<proteinExistence type="predicted"/>
<organism evidence="1 2">
    <name type="scientific">Laetiporus sulphureus 93-53</name>
    <dbReference type="NCBI Taxonomy" id="1314785"/>
    <lineage>
        <taxon>Eukaryota</taxon>
        <taxon>Fungi</taxon>
        <taxon>Dikarya</taxon>
        <taxon>Basidiomycota</taxon>
        <taxon>Agaricomycotina</taxon>
        <taxon>Agaricomycetes</taxon>
        <taxon>Polyporales</taxon>
        <taxon>Laetiporus</taxon>
    </lineage>
</organism>
<dbReference type="GeneID" id="63821599"/>
<reference evidence="1 2" key="1">
    <citation type="journal article" date="2016" name="Mol. Biol. Evol.">
        <title>Comparative Genomics of Early-Diverging Mushroom-Forming Fungi Provides Insights into the Origins of Lignocellulose Decay Capabilities.</title>
        <authorList>
            <person name="Nagy L.G."/>
            <person name="Riley R."/>
            <person name="Tritt A."/>
            <person name="Adam C."/>
            <person name="Daum C."/>
            <person name="Floudas D."/>
            <person name="Sun H."/>
            <person name="Yadav J.S."/>
            <person name="Pangilinan J."/>
            <person name="Larsson K.H."/>
            <person name="Matsuura K."/>
            <person name="Barry K."/>
            <person name="Labutti K."/>
            <person name="Kuo R."/>
            <person name="Ohm R.A."/>
            <person name="Bhattacharya S.S."/>
            <person name="Shirouzu T."/>
            <person name="Yoshinaga Y."/>
            <person name="Martin F.M."/>
            <person name="Grigoriev I.V."/>
            <person name="Hibbett D.S."/>
        </authorList>
    </citation>
    <scope>NUCLEOTIDE SEQUENCE [LARGE SCALE GENOMIC DNA]</scope>
    <source>
        <strain evidence="1 2">93-53</strain>
    </source>
</reference>
<dbReference type="AlphaFoldDB" id="A0A165DSN9"/>
<dbReference type="OrthoDB" id="2803656at2759"/>
<dbReference type="STRING" id="1314785.A0A165DSN9"/>